<keyword evidence="1" id="KW-0472">Membrane</keyword>
<dbReference type="RefSeq" id="WP_089712029.1">
    <property type="nucleotide sequence ID" value="NZ_FOBC01000007.1"/>
</dbReference>
<dbReference type="EMBL" id="FOBC01000007">
    <property type="protein sequence ID" value="SEL13112.1"/>
    <property type="molecule type" value="Genomic_DNA"/>
</dbReference>
<keyword evidence="1" id="KW-1133">Transmembrane helix</keyword>
<reference evidence="3" key="1">
    <citation type="submission" date="2016-10" db="EMBL/GenBank/DDBJ databases">
        <authorList>
            <person name="Varghese N."/>
            <person name="Submissions S."/>
        </authorList>
    </citation>
    <scope>NUCLEOTIDE SEQUENCE [LARGE SCALE GENOMIC DNA]</scope>
    <source>
        <strain evidence="3">CGMCC 1.9150</strain>
    </source>
</reference>
<keyword evidence="3" id="KW-1185">Reference proteome</keyword>
<accession>A0A1H7MPF6</accession>
<gene>
    <name evidence="2" type="ORF">SAMN04488129_10734</name>
</gene>
<name>A0A1H7MPF6_9GAMM</name>
<feature type="transmembrane region" description="Helical" evidence="1">
    <location>
        <begin position="40"/>
        <end position="57"/>
    </location>
</feature>
<evidence type="ECO:0000256" key="1">
    <source>
        <dbReference type="SAM" id="Phobius"/>
    </source>
</evidence>
<keyword evidence="1" id="KW-0812">Transmembrane</keyword>
<evidence type="ECO:0008006" key="4">
    <source>
        <dbReference type="Google" id="ProtNLM"/>
    </source>
</evidence>
<organism evidence="2 3">
    <name type="scientific">Halomonas daqiaonensis</name>
    <dbReference type="NCBI Taxonomy" id="650850"/>
    <lineage>
        <taxon>Bacteria</taxon>
        <taxon>Pseudomonadati</taxon>
        <taxon>Pseudomonadota</taxon>
        <taxon>Gammaproteobacteria</taxon>
        <taxon>Oceanospirillales</taxon>
        <taxon>Halomonadaceae</taxon>
        <taxon>Halomonas</taxon>
    </lineage>
</organism>
<dbReference type="OrthoDB" id="7594417at2"/>
<sequence length="186" mass="20713">MERIRHIHAITKRLIVMTTVAVAVLGGVFALTFFFNQRFLVTWAVPLCGIIGGFVSIQQRLNKVADEELALLNASWFQILLVPIFGGVFALVLYLVFLSGIVSGDLFPAFSFPNQDDIEEGEDFMLHIFQKTYPSSGPDLAKLLFWSFVAGFSERFVPQLISTVTSSVSEVSGVSERDERDDSAER</sequence>
<dbReference type="AlphaFoldDB" id="A0A1H7MPF6"/>
<proteinExistence type="predicted"/>
<dbReference type="Proteomes" id="UP000198807">
    <property type="component" value="Unassembled WGS sequence"/>
</dbReference>
<protein>
    <recommendedName>
        <fullName evidence="4">Transmembrane protein</fullName>
    </recommendedName>
</protein>
<feature type="transmembrane region" description="Helical" evidence="1">
    <location>
        <begin position="14"/>
        <end position="34"/>
    </location>
</feature>
<evidence type="ECO:0000313" key="3">
    <source>
        <dbReference type="Proteomes" id="UP000198807"/>
    </source>
</evidence>
<evidence type="ECO:0000313" key="2">
    <source>
        <dbReference type="EMBL" id="SEL13112.1"/>
    </source>
</evidence>
<feature type="transmembrane region" description="Helical" evidence="1">
    <location>
        <begin position="69"/>
        <end position="97"/>
    </location>
</feature>